<evidence type="ECO:0000259" key="1">
    <source>
        <dbReference type="PROSITE" id="PS51186"/>
    </source>
</evidence>
<dbReference type="SUPFAM" id="SSF55729">
    <property type="entry name" value="Acyl-CoA N-acyltransferases (Nat)"/>
    <property type="match status" value="1"/>
</dbReference>
<evidence type="ECO:0000313" key="3">
    <source>
        <dbReference type="Proteomes" id="UP000813462"/>
    </source>
</evidence>
<accession>A0A978V4L4</accession>
<dbReference type="PANTHER" id="PTHR46067">
    <property type="entry name" value="ACYL-COA N-ACYLTRANSFERASES (NAT) SUPERFAMILY PROTEIN"/>
    <property type="match status" value="1"/>
</dbReference>
<dbReference type="PANTHER" id="PTHR46067:SF11">
    <property type="entry name" value="N-ACETYLTRANSFERASE DOMAIN-CONTAINING PROTEIN"/>
    <property type="match status" value="1"/>
</dbReference>
<name>A0A978V4L4_ZIZJJ</name>
<gene>
    <name evidence="2" type="ORF">FEM48_Zijuj07G0123400</name>
</gene>
<dbReference type="EMBL" id="JAEACU010000007">
    <property type="protein sequence ID" value="KAH7522297.1"/>
    <property type="molecule type" value="Genomic_DNA"/>
</dbReference>
<protein>
    <recommendedName>
        <fullName evidence="1">N-acetyltransferase domain-containing protein</fullName>
    </recommendedName>
</protein>
<feature type="domain" description="N-acetyltransferase" evidence="1">
    <location>
        <begin position="1"/>
        <end position="144"/>
    </location>
</feature>
<dbReference type="Gene3D" id="3.40.630.30">
    <property type="match status" value="1"/>
</dbReference>
<dbReference type="InterPro" id="IPR000182">
    <property type="entry name" value="GNAT_dom"/>
</dbReference>
<evidence type="ECO:0000313" key="2">
    <source>
        <dbReference type="EMBL" id="KAH7522297.1"/>
    </source>
</evidence>
<dbReference type="Pfam" id="PF13302">
    <property type="entry name" value="Acetyltransf_3"/>
    <property type="match status" value="1"/>
</dbReference>
<dbReference type="InterPro" id="IPR016181">
    <property type="entry name" value="Acyl_CoA_acyltransferase"/>
</dbReference>
<dbReference type="GO" id="GO:0016747">
    <property type="term" value="F:acyltransferase activity, transferring groups other than amino-acyl groups"/>
    <property type="evidence" value="ECO:0007669"/>
    <property type="project" value="InterPro"/>
</dbReference>
<dbReference type="PROSITE" id="PS51186">
    <property type="entry name" value="GNAT"/>
    <property type="match status" value="1"/>
</dbReference>
<comment type="caution">
    <text evidence="2">The sequence shown here is derived from an EMBL/GenBank/DDBJ whole genome shotgun (WGS) entry which is preliminary data.</text>
</comment>
<reference evidence="2" key="1">
    <citation type="journal article" date="2021" name="Front. Plant Sci.">
        <title>Chromosome-Scale Genome Assembly for Chinese Sour Jujube and Insights Into Its Genome Evolution and Domestication Signature.</title>
        <authorList>
            <person name="Shen L.-Y."/>
            <person name="Luo H."/>
            <person name="Wang X.-L."/>
            <person name="Wang X.-M."/>
            <person name="Qiu X.-J."/>
            <person name="Liu H."/>
            <person name="Zhou S.-S."/>
            <person name="Jia K.-H."/>
            <person name="Nie S."/>
            <person name="Bao Y.-T."/>
            <person name="Zhang R.-G."/>
            <person name="Yun Q.-Z."/>
            <person name="Chai Y.-H."/>
            <person name="Lu J.-Y."/>
            <person name="Li Y."/>
            <person name="Zhao S.-W."/>
            <person name="Mao J.-F."/>
            <person name="Jia S.-G."/>
            <person name="Mao Y.-M."/>
        </authorList>
    </citation>
    <scope>NUCLEOTIDE SEQUENCE</scope>
    <source>
        <strain evidence="2">AT0</strain>
        <tissue evidence="2">Leaf</tissue>
    </source>
</reference>
<organism evidence="2 3">
    <name type="scientific">Ziziphus jujuba var. spinosa</name>
    <dbReference type="NCBI Taxonomy" id="714518"/>
    <lineage>
        <taxon>Eukaryota</taxon>
        <taxon>Viridiplantae</taxon>
        <taxon>Streptophyta</taxon>
        <taxon>Embryophyta</taxon>
        <taxon>Tracheophyta</taxon>
        <taxon>Spermatophyta</taxon>
        <taxon>Magnoliopsida</taxon>
        <taxon>eudicotyledons</taxon>
        <taxon>Gunneridae</taxon>
        <taxon>Pentapetalae</taxon>
        <taxon>rosids</taxon>
        <taxon>fabids</taxon>
        <taxon>Rosales</taxon>
        <taxon>Rhamnaceae</taxon>
        <taxon>Paliureae</taxon>
        <taxon>Ziziphus</taxon>
    </lineage>
</organism>
<proteinExistence type="predicted"/>
<dbReference type="Proteomes" id="UP000813462">
    <property type="component" value="Unassembled WGS sequence"/>
</dbReference>
<sequence>MANHSMEITLRPFRLSDADDFLIYAGDENVTRFTRLNTFTSKQEAISYIQNRCHRTGEEDGCRAEVGYALARDYWGKGIATRAVKLAISDGFKQFPDLLRIEAHVEVDNKPSQRVLEKLGFQKEALLGKFTYNKGALRDLFLYSLLSTDFIL</sequence>
<dbReference type="AlphaFoldDB" id="A0A978V4L4"/>